<evidence type="ECO:0000256" key="7">
    <source>
        <dbReference type="ARBA" id="ARBA00023004"/>
    </source>
</evidence>
<feature type="binding site" description="covalent" evidence="8">
    <location>
        <position position="61"/>
    </location>
    <ligand>
        <name>heme c</name>
        <dbReference type="ChEBI" id="CHEBI:61717"/>
        <label>1</label>
    </ligand>
</feature>
<comment type="subcellular location">
    <subcellularLocation>
        <location evidence="1">Periplasm</location>
    </subcellularLocation>
</comment>
<feature type="binding site" description="axial binding residue" evidence="9">
    <location>
        <position position="154"/>
    </location>
    <ligand>
        <name>heme c</name>
        <dbReference type="ChEBI" id="CHEBI:61717"/>
        <label>2</label>
    </ligand>
    <ligandPart>
        <name>Fe</name>
        <dbReference type="ChEBI" id="CHEBI:18248"/>
    </ligandPart>
</feature>
<evidence type="ECO:0000256" key="5">
    <source>
        <dbReference type="ARBA" id="ARBA00022764"/>
    </source>
</evidence>
<dbReference type="InterPro" id="IPR009056">
    <property type="entry name" value="Cyt_c-like_dom"/>
</dbReference>
<evidence type="ECO:0000256" key="8">
    <source>
        <dbReference type="PIRSR" id="PIRSR000005-1"/>
    </source>
</evidence>
<evidence type="ECO:0000256" key="6">
    <source>
        <dbReference type="ARBA" id="ARBA00022982"/>
    </source>
</evidence>
<dbReference type="GO" id="GO:0005506">
    <property type="term" value="F:iron ion binding"/>
    <property type="evidence" value="ECO:0007669"/>
    <property type="project" value="InterPro"/>
</dbReference>
<dbReference type="GO" id="GO:0042597">
    <property type="term" value="C:periplasmic space"/>
    <property type="evidence" value="ECO:0007669"/>
    <property type="project" value="UniProtKB-SubCell"/>
</dbReference>
<keyword evidence="6" id="KW-0249">Electron transport</keyword>
<feature type="domain" description="Cytochrome c" evidence="11">
    <location>
        <begin position="46"/>
        <end position="124"/>
    </location>
</feature>
<name>A0A975H3C1_9BURK</name>
<comment type="PTM">
    <text evidence="8">Binds 2 heme c groups covalently per subunit.</text>
</comment>
<feature type="binding site" description="axial binding residue" evidence="9">
    <location>
        <position position="194"/>
    </location>
    <ligand>
        <name>heme c</name>
        <dbReference type="ChEBI" id="CHEBI:61717"/>
        <label>2</label>
    </ligand>
    <ligandPart>
        <name>Fe</name>
        <dbReference type="ChEBI" id="CHEBI:18248"/>
    </ligandPart>
</feature>
<keyword evidence="3 8" id="KW-0349">Heme</keyword>
<protein>
    <submittedName>
        <fullName evidence="12">C-type cytochrome</fullName>
    </submittedName>
</protein>
<dbReference type="Pfam" id="PF00034">
    <property type="entry name" value="Cytochrom_C"/>
    <property type="match status" value="1"/>
</dbReference>
<dbReference type="GO" id="GO:0009055">
    <property type="term" value="F:electron transfer activity"/>
    <property type="evidence" value="ECO:0007669"/>
    <property type="project" value="InterPro"/>
</dbReference>
<feature type="binding site" description="covalent" evidence="8">
    <location>
        <position position="153"/>
    </location>
    <ligand>
        <name>heme c</name>
        <dbReference type="ChEBI" id="CHEBI:61717"/>
        <label>2</label>
    </ligand>
</feature>
<dbReference type="GO" id="GO:0020037">
    <property type="term" value="F:heme binding"/>
    <property type="evidence" value="ECO:0007669"/>
    <property type="project" value="InterPro"/>
</dbReference>
<feature type="chain" id="PRO_5037563067" evidence="10">
    <location>
        <begin position="25"/>
        <end position="217"/>
    </location>
</feature>
<evidence type="ECO:0000256" key="1">
    <source>
        <dbReference type="ARBA" id="ARBA00004418"/>
    </source>
</evidence>
<dbReference type="InterPro" id="IPR024167">
    <property type="entry name" value="Cytochrome_c4-like"/>
</dbReference>
<reference evidence="12" key="1">
    <citation type="submission" date="2021-03" db="EMBL/GenBank/DDBJ databases">
        <title>Ottowia sp. 27C isolated from the cloaca of a Giant Asian pond turtle (Heosemys grandis).</title>
        <authorList>
            <person name="Spergser J."/>
            <person name="Busse H.-J."/>
        </authorList>
    </citation>
    <scope>NUCLEOTIDE SEQUENCE</scope>
    <source>
        <strain evidence="12">27C</strain>
    </source>
</reference>
<dbReference type="Proteomes" id="UP000663903">
    <property type="component" value="Chromosome"/>
</dbReference>
<organism evidence="12 13">
    <name type="scientific">Ottowia testudinis</name>
    <dbReference type="NCBI Taxonomy" id="2816950"/>
    <lineage>
        <taxon>Bacteria</taxon>
        <taxon>Pseudomonadati</taxon>
        <taxon>Pseudomonadota</taxon>
        <taxon>Betaproteobacteria</taxon>
        <taxon>Burkholderiales</taxon>
        <taxon>Comamonadaceae</taxon>
        <taxon>Ottowia</taxon>
    </lineage>
</organism>
<dbReference type="AlphaFoldDB" id="A0A975H3C1"/>
<dbReference type="PIRSF" id="PIRSF000005">
    <property type="entry name" value="Cytochrome_c4"/>
    <property type="match status" value="1"/>
</dbReference>
<evidence type="ECO:0000256" key="4">
    <source>
        <dbReference type="ARBA" id="ARBA00022723"/>
    </source>
</evidence>
<evidence type="ECO:0000256" key="9">
    <source>
        <dbReference type="PIRSR" id="PIRSR000005-2"/>
    </source>
</evidence>
<evidence type="ECO:0000256" key="3">
    <source>
        <dbReference type="ARBA" id="ARBA00022617"/>
    </source>
</evidence>
<keyword evidence="10" id="KW-0732">Signal</keyword>
<dbReference type="EMBL" id="CP071796">
    <property type="protein sequence ID" value="QTD45076.1"/>
    <property type="molecule type" value="Genomic_DNA"/>
</dbReference>
<evidence type="ECO:0000313" key="12">
    <source>
        <dbReference type="EMBL" id="QTD45076.1"/>
    </source>
</evidence>
<sequence>MRRALFNPFFLALAALLAPALCYAQGDSALRTRLRQVEADPALSAAALKAGAKTAEFCANCHGRNGQSLTADTPHLAAQLPAYMLTQMQLFIEGRRRHEFMQGLLKAMSVDEKVNVALYFSRQPLAAQASSDPTHMELAAHGKRYYDQICFRCHGAQGRGADQVPRIAGQQEAYMKLTLKRYRDGSAVRADPMMAESTRLMSDADIDAVAAHVAGMK</sequence>
<accession>A0A975H3C1</accession>
<dbReference type="PANTHER" id="PTHR33751:SF9">
    <property type="entry name" value="CYTOCHROME C4"/>
    <property type="match status" value="1"/>
</dbReference>
<evidence type="ECO:0000313" key="13">
    <source>
        <dbReference type="Proteomes" id="UP000663903"/>
    </source>
</evidence>
<evidence type="ECO:0000256" key="10">
    <source>
        <dbReference type="SAM" id="SignalP"/>
    </source>
</evidence>
<keyword evidence="4 9" id="KW-0479">Metal-binding</keyword>
<keyword evidence="13" id="KW-1185">Reference proteome</keyword>
<feature type="binding site" description="covalent" evidence="8">
    <location>
        <position position="150"/>
    </location>
    <ligand>
        <name>heme c</name>
        <dbReference type="ChEBI" id="CHEBI:61717"/>
        <label>2</label>
    </ligand>
</feature>
<evidence type="ECO:0000256" key="2">
    <source>
        <dbReference type="ARBA" id="ARBA00022448"/>
    </source>
</evidence>
<dbReference type="SUPFAM" id="SSF46626">
    <property type="entry name" value="Cytochrome c"/>
    <property type="match status" value="2"/>
</dbReference>
<feature type="binding site" description="covalent" evidence="8">
    <location>
        <position position="58"/>
    </location>
    <ligand>
        <name>heme c</name>
        <dbReference type="ChEBI" id="CHEBI:61717"/>
        <label>1</label>
    </ligand>
</feature>
<dbReference type="KEGG" id="otd:J1M35_18940"/>
<keyword evidence="7 9" id="KW-0408">Iron</keyword>
<proteinExistence type="predicted"/>
<gene>
    <name evidence="12" type="ORF">J1M35_18940</name>
</gene>
<dbReference type="InterPro" id="IPR050597">
    <property type="entry name" value="Cytochrome_c_Oxidase_Subunit"/>
</dbReference>
<dbReference type="Gene3D" id="1.10.760.10">
    <property type="entry name" value="Cytochrome c-like domain"/>
    <property type="match status" value="2"/>
</dbReference>
<keyword evidence="2" id="KW-0813">Transport</keyword>
<feature type="binding site" description="axial binding residue" evidence="9">
    <location>
        <position position="62"/>
    </location>
    <ligand>
        <name>heme c</name>
        <dbReference type="ChEBI" id="CHEBI:61717"/>
        <label>1</label>
    </ligand>
    <ligandPart>
        <name>Fe</name>
        <dbReference type="ChEBI" id="CHEBI:18248"/>
    </ligandPart>
</feature>
<keyword evidence="5" id="KW-0574">Periplasm</keyword>
<dbReference type="PANTHER" id="PTHR33751">
    <property type="entry name" value="CBB3-TYPE CYTOCHROME C OXIDASE SUBUNIT FIXP"/>
    <property type="match status" value="1"/>
</dbReference>
<dbReference type="PROSITE" id="PS51007">
    <property type="entry name" value="CYTC"/>
    <property type="match status" value="2"/>
</dbReference>
<dbReference type="InterPro" id="IPR036909">
    <property type="entry name" value="Cyt_c-like_dom_sf"/>
</dbReference>
<feature type="binding site" description="axial binding residue" evidence="9">
    <location>
        <position position="101"/>
    </location>
    <ligand>
        <name>heme c</name>
        <dbReference type="ChEBI" id="CHEBI:61717"/>
        <label>1</label>
    </ligand>
    <ligandPart>
        <name>Fe</name>
        <dbReference type="ChEBI" id="CHEBI:18248"/>
    </ligandPart>
</feature>
<feature type="signal peptide" evidence="10">
    <location>
        <begin position="1"/>
        <end position="24"/>
    </location>
</feature>
<feature type="domain" description="Cytochrome c" evidence="11">
    <location>
        <begin position="137"/>
        <end position="217"/>
    </location>
</feature>
<evidence type="ECO:0000259" key="11">
    <source>
        <dbReference type="PROSITE" id="PS51007"/>
    </source>
</evidence>
<dbReference type="RefSeq" id="WP_208008828.1">
    <property type="nucleotide sequence ID" value="NZ_CP071796.1"/>
</dbReference>